<feature type="region of interest" description="Disordered" evidence="7">
    <location>
        <begin position="419"/>
        <end position="444"/>
    </location>
</feature>
<evidence type="ECO:0000256" key="5">
    <source>
        <dbReference type="ARBA" id="ARBA00030759"/>
    </source>
</evidence>
<protein>
    <recommendedName>
        <fullName evidence="5">Mg-protoporphyrin IX chelatase</fullName>
    </recommendedName>
</protein>
<dbReference type="Pfam" id="PF13519">
    <property type="entry name" value="VWA_2"/>
    <property type="match status" value="1"/>
</dbReference>
<reference evidence="9 10" key="1">
    <citation type="journal article" date="2020" name="Front. Plant Sci.">
        <title>Isolation of Rhizosphere Bacteria That Improve Quality and Water Stress Tolerance in Greenhouse Ornamentals.</title>
        <authorList>
            <person name="Nordstedt N.P."/>
            <person name="Jones M.L."/>
        </authorList>
    </citation>
    <scope>NUCLEOTIDE SEQUENCE [LARGE SCALE GENOMIC DNA]</scope>
    <source>
        <strain evidence="9 10">C6C2</strain>
    </source>
</reference>
<dbReference type="PROSITE" id="PS50234">
    <property type="entry name" value="VWFA"/>
    <property type="match status" value="1"/>
</dbReference>
<dbReference type="InterPro" id="IPR036465">
    <property type="entry name" value="vWFA_dom_sf"/>
</dbReference>
<dbReference type="InterPro" id="IPR027417">
    <property type="entry name" value="P-loop_NTPase"/>
</dbReference>
<dbReference type="InterPro" id="IPR052989">
    <property type="entry name" value="Mg-chelatase_DI-like"/>
</dbReference>
<evidence type="ECO:0000256" key="2">
    <source>
        <dbReference type="ARBA" id="ARBA00005799"/>
    </source>
</evidence>
<dbReference type="CDD" id="cd01451">
    <property type="entry name" value="vWA_Magnesium_chelatase"/>
    <property type="match status" value="1"/>
</dbReference>
<dbReference type="EMBL" id="JABFMT010000007">
    <property type="protein sequence ID" value="NUU01712.1"/>
    <property type="molecule type" value="Genomic_DNA"/>
</dbReference>
<comment type="function">
    <text evidence="6">Involved in bacteriochlorophyll biosynthesis; introduces a magnesium ion into protoporphyrin IX to yield Mg-protoporphyrin IX.</text>
</comment>
<comment type="pathway">
    <text evidence="1">Porphyrin-containing compound metabolism; bacteriochlorophyll biosynthesis.</text>
</comment>
<organism evidence="9 10">
    <name type="scientific">Herbaspirillum robiniae</name>
    <dbReference type="NCBI Taxonomy" id="2014887"/>
    <lineage>
        <taxon>Bacteria</taxon>
        <taxon>Pseudomonadati</taxon>
        <taxon>Pseudomonadota</taxon>
        <taxon>Betaproteobacteria</taxon>
        <taxon>Burkholderiales</taxon>
        <taxon>Oxalobacteraceae</taxon>
        <taxon>Herbaspirillum</taxon>
    </lineage>
</organism>
<evidence type="ECO:0000313" key="9">
    <source>
        <dbReference type="EMBL" id="NUU01712.1"/>
    </source>
</evidence>
<evidence type="ECO:0000313" key="10">
    <source>
        <dbReference type="Proteomes" id="UP000536746"/>
    </source>
</evidence>
<evidence type="ECO:0000256" key="1">
    <source>
        <dbReference type="ARBA" id="ARBA00004800"/>
    </source>
</evidence>
<feature type="region of interest" description="Disordered" evidence="7">
    <location>
        <begin position="346"/>
        <end position="395"/>
    </location>
</feature>
<dbReference type="Proteomes" id="UP000536746">
    <property type="component" value="Unassembled WGS sequence"/>
</dbReference>
<evidence type="ECO:0000256" key="7">
    <source>
        <dbReference type="SAM" id="MobiDB-lite"/>
    </source>
</evidence>
<name>A0ABX2LT44_9BURK</name>
<dbReference type="Gene3D" id="3.40.50.300">
    <property type="entry name" value="P-loop containing nucleotide triphosphate hydrolases"/>
    <property type="match status" value="1"/>
</dbReference>
<dbReference type="NCBIfam" id="TIGR02442">
    <property type="entry name" value="Cob-chelat-sub"/>
    <property type="match status" value="1"/>
</dbReference>
<dbReference type="Pfam" id="PF01078">
    <property type="entry name" value="Mg_chelatase"/>
    <property type="match status" value="1"/>
</dbReference>
<dbReference type="SUPFAM" id="SSF52540">
    <property type="entry name" value="P-loop containing nucleoside triphosphate hydrolases"/>
    <property type="match status" value="1"/>
</dbReference>
<dbReference type="SUPFAM" id="SSF53300">
    <property type="entry name" value="vWA-like"/>
    <property type="match status" value="1"/>
</dbReference>
<proteinExistence type="inferred from homology"/>
<keyword evidence="10" id="KW-1185">Reference proteome</keyword>
<dbReference type="Pfam" id="PF17863">
    <property type="entry name" value="AAA_lid_2"/>
    <property type="match status" value="1"/>
</dbReference>
<dbReference type="InterPro" id="IPR000523">
    <property type="entry name" value="Mg_chelatse_chII-like_cat_dom"/>
</dbReference>
<accession>A0ABX2LT44</accession>
<dbReference type="PANTHER" id="PTHR35023">
    <property type="entry name" value="CHELATASE-RELATED"/>
    <property type="match status" value="1"/>
</dbReference>
<comment type="caution">
    <text evidence="9">The sequence shown here is derived from an EMBL/GenBank/DDBJ whole genome shotgun (WGS) entry which is preliminary data.</text>
</comment>
<keyword evidence="3" id="KW-0547">Nucleotide-binding</keyword>
<sequence>MSAAFHPAAHAVYPFAAIVGQPLLKQSLLLCAVDPGIGGVLIRGDKGTAKSTAARGLTQVLPAIERIAGCTFNCAPGLPAAACERCNAAASPAAADGEVPFVTLPLGATEDRVLGTLDLQKALQGAQRAFQPGLLASAHRGILYIDEVNLLADHLVDVLLDVAAMGVNSVQREGLSVSHPARFTLVGTMNLEEGDLRPQLLDRFGLMVEVTAPQDKAVRAEVVRRRIAYEADPAAFAAQWQAQQDALRAQVERAQRRLPQVALDDAMLELISHLCCEFEVASLRADIVMHKTARAIAALESRSRVTPDDVRAAAQLVLPHRRRRKPFEQAGMDQDKLDELVDQARAPQPPQQNAGDGGKGGQDGDQDEQPEQSGPDDDRQGQGENDGEGEGDGGERTFTVAAAGVARKISVEAMPVAASQAAAGRRSAVSDAKRGSASRAVPDANPDRLAVGATLRSAAVRGALADDAPHDGSLRITPADLHRQVRNGKSANLIVFVVDASGSMAAQRRMEAVKGAVLALLTDAYQRRDQLAVIAFRGESAQVLLEPTRSVDLAEQGLRELPTGGRTPLPHALQLAVQLLEKSAQQEAPPLLVILSDGKANVGLPGNDDDPWRQTLAAARHLAQRGTPALVLDTETGYIRLGRAAQLAEALGAPCLTLEQLTGDALALTVRAQLGAR</sequence>
<dbReference type="InterPro" id="IPR002035">
    <property type="entry name" value="VWF_A"/>
</dbReference>
<keyword evidence="4" id="KW-0067">ATP-binding</keyword>
<dbReference type="SMART" id="SM00327">
    <property type="entry name" value="VWA"/>
    <property type="match status" value="1"/>
</dbReference>
<dbReference type="InterPro" id="IPR041702">
    <property type="entry name" value="BchD/ChlD_VWA"/>
</dbReference>
<dbReference type="InterPro" id="IPR012804">
    <property type="entry name" value="Cob_chelat_sub_put"/>
</dbReference>
<comment type="similarity">
    <text evidence="2">Belongs to the Mg-chelatase subunits D/I family.</text>
</comment>
<evidence type="ECO:0000256" key="4">
    <source>
        <dbReference type="ARBA" id="ARBA00022840"/>
    </source>
</evidence>
<dbReference type="RefSeq" id="WP_175354620.1">
    <property type="nucleotide sequence ID" value="NZ_JABFMT010000007.1"/>
</dbReference>
<evidence type="ECO:0000256" key="6">
    <source>
        <dbReference type="ARBA" id="ARBA00053551"/>
    </source>
</evidence>
<feature type="compositionally biased region" description="Low complexity" evidence="7">
    <location>
        <begin position="419"/>
        <end position="430"/>
    </location>
</feature>
<evidence type="ECO:0000259" key="8">
    <source>
        <dbReference type="PROSITE" id="PS50234"/>
    </source>
</evidence>
<dbReference type="Gene3D" id="3.40.50.410">
    <property type="entry name" value="von Willebrand factor, type A domain"/>
    <property type="match status" value="1"/>
</dbReference>
<dbReference type="Gene3D" id="1.10.8.80">
    <property type="entry name" value="Magnesium chelatase subunit I, C-Terminal domain"/>
    <property type="match status" value="1"/>
</dbReference>
<evidence type="ECO:0000256" key="3">
    <source>
        <dbReference type="ARBA" id="ARBA00022741"/>
    </source>
</evidence>
<gene>
    <name evidence="9" type="ORF">HNO84_08880</name>
</gene>
<dbReference type="InterPro" id="IPR041628">
    <property type="entry name" value="ChlI/MoxR_AAA_lid"/>
</dbReference>
<feature type="domain" description="VWFA" evidence="8">
    <location>
        <begin position="493"/>
        <end position="632"/>
    </location>
</feature>
<dbReference type="PANTHER" id="PTHR35023:SF1">
    <property type="entry name" value="MG-PROTOPORPHYRIN IX CHELATASE"/>
    <property type="match status" value="1"/>
</dbReference>